<sequence length="134" mass="14741">MGPQRRVRCAALKTPTGAHHITTDPIVDVGAALFFWGAGGQWAAKRAKRHQQQPAQPQYPSATGLRSRGNDTTRNTGRSGRQNTPTQQLLTVPGPVKRQGSDGMSHRGKLVQPQHVAAQEIFPRDRTSLHRGHW</sequence>
<evidence type="ECO:0000256" key="1">
    <source>
        <dbReference type="SAM" id="MobiDB-lite"/>
    </source>
</evidence>
<protein>
    <submittedName>
        <fullName evidence="2">Uncharacterized protein</fullName>
    </submittedName>
</protein>
<dbReference type="AlphaFoldDB" id="A0A7S4FVW4"/>
<name>A0A7S4FVW4_9EUGL</name>
<accession>A0A7S4FVW4</accession>
<reference evidence="2" key="1">
    <citation type="submission" date="2021-01" db="EMBL/GenBank/DDBJ databases">
        <authorList>
            <person name="Corre E."/>
            <person name="Pelletier E."/>
            <person name="Niang G."/>
            <person name="Scheremetjew M."/>
            <person name="Finn R."/>
            <person name="Kale V."/>
            <person name="Holt S."/>
            <person name="Cochrane G."/>
            <person name="Meng A."/>
            <person name="Brown T."/>
            <person name="Cohen L."/>
        </authorList>
    </citation>
    <scope>NUCLEOTIDE SEQUENCE</scope>
    <source>
        <strain evidence="2">CCMP1594</strain>
    </source>
</reference>
<organism evidence="2">
    <name type="scientific">Eutreptiella gymnastica</name>
    <dbReference type="NCBI Taxonomy" id="73025"/>
    <lineage>
        <taxon>Eukaryota</taxon>
        <taxon>Discoba</taxon>
        <taxon>Euglenozoa</taxon>
        <taxon>Euglenida</taxon>
        <taxon>Spirocuta</taxon>
        <taxon>Euglenophyceae</taxon>
        <taxon>Eutreptiales</taxon>
        <taxon>Eutreptiaceae</taxon>
        <taxon>Eutreptiella</taxon>
    </lineage>
</organism>
<proteinExistence type="predicted"/>
<feature type="region of interest" description="Disordered" evidence="1">
    <location>
        <begin position="42"/>
        <end position="110"/>
    </location>
</feature>
<evidence type="ECO:0000313" key="2">
    <source>
        <dbReference type="EMBL" id="CAE0816779.1"/>
    </source>
</evidence>
<feature type="compositionally biased region" description="Polar residues" evidence="1">
    <location>
        <begin position="70"/>
        <end position="90"/>
    </location>
</feature>
<dbReference type="EMBL" id="HBJA01079833">
    <property type="protein sequence ID" value="CAE0816779.1"/>
    <property type="molecule type" value="Transcribed_RNA"/>
</dbReference>
<gene>
    <name evidence="2" type="ORF">EGYM00163_LOCUS27940</name>
</gene>